<dbReference type="Pfam" id="PF02803">
    <property type="entry name" value="Thiolase_C"/>
    <property type="match status" value="1"/>
</dbReference>
<dbReference type="CDD" id="cd00751">
    <property type="entry name" value="thiolase"/>
    <property type="match status" value="1"/>
</dbReference>
<dbReference type="PROSITE" id="PS00099">
    <property type="entry name" value="THIOLASE_3"/>
    <property type="match status" value="1"/>
</dbReference>
<dbReference type="PIRSF" id="PIRSF000429">
    <property type="entry name" value="Ac-CoA_Ac_transf"/>
    <property type="match status" value="1"/>
</dbReference>
<dbReference type="EC" id="2.3.1.9" evidence="8"/>
<keyword evidence="3 5" id="KW-0012">Acyltransferase</keyword>
<evidence type="ECO:0000259" key="6">
    <source>
        <dbReference type="Pfam" id="PF00108"/>
    </source>
</evidence>
<keyword evidence="9" id="KW-1185">Reference proteome</keyword>
<evidence type="ECO:0000256" key="5">
    <source>
        <dbReference type="RuleBase" id="RU003557"/>
    </source>
</evidence>
<dbReference type="SUPFAM" id="SSF53901">
    <property type="entry name" value="Thiolase-like"/>
    <property type="match status" value="2"/>
</dbReference>
<comment type="similarity">
    <text evidence="1 5">Belongs to the thiolase-like superfamily. Thiolase family.</text>
</comment>
<dbReference type="AlphaFoldDB" id="A0A517QU64"/>
<dbReference type="InterPro" id="IPR002155">
    <property type="entry name" value="Thiolase"/>
</dbReference>
<keyword evidence="2 5" id="KW-0808">Transferase</keyword>
<protein>
    <submittedName>
        <fullName evidence="8">Acetyl-CoA acetyltransferase</fullName>
        <ecNumber evidence="8">2.3.1.9</ecNumber>
    </submittedName>
</protein>
<sequence length="403" mass="43013">MKRVVIVSAKRTPFGKFLGALADQSPVDLAVAAGQAALTGINHQLVDQIILGNVLSAGHGMNIARQVGVQLGLPISTPAQTVNMMCGSGMQTALQAVQAIRAGDANVILAGGTESMSQSSLIVKRPGKKQEPDFENIIDSMQRDGLVDSFSDHHMGMQAEELATEFHLSREQQDAFAQRSQHLFGVAADEAKYSDEVIPMGELIADQHPRPEVTREQLSGLRTVFRKDGTITAGNASGINDGAAMLLLAEREFAFEQNWPVLAEWVDGVVVGCEPERMGLGPVHAISKLQQRTKSNWNDIDTLEINEAFAAQTLACLHQLELKIDLDATDRTNRKVSISTGHQIDFNSEGGAIAIGHPLAVSGARLLSHLAWKISNGNSTCAIGSLCIGGGMGIAAMLKSHQS</sequence>
<dbReference type="PROSITE" id="PS00737">
    <property type="entry name" value="THIOLASE_2"/>
    <property type="match status" value="1"/>
</dbReference>
<evidence type="ECO:0000256" key="1">
    <source>
        <dbReference type="ARBA" id="ARBA00010982"/>
    </source>
</evidence>
<dbReference type="InterPro" id="IPR016039">
    <property type="entry name" value="Thiolase-like"/>
</dbReference>
<evidence type="ECO:0000256" key="3">
    <source>
        <dbReference type="ARBA" id="ARBA00023315"/>
    </source>
</evidence>
<proteinExistence type="inferred from homology"/>
<name>A0A517QU64_9PLAN</name>
<feature type="domain" description="Thiolase N-terminal" evidence="6">
    <location>
        <begin position="4"/>
        <end position="251"/>
    </location>
</feature>
<gene>
    <name evidence="8" type="primary">thlA</name>
    <name evidence="8" type="ORF">Mal48_44610</name>
</gene>
<feature type="active site" description="Acyl-thioester intermediate" evidence="4">
    <location>
        <position position="86"/>
    </location>
</feature>
<dbReference type="EMBL" id="CP036267">
    <property type="protein sequence ID" value="QDT35185.1"/>
    <property type="molecule type" value="Genomic_DNA"/>
</dbReference>
<dbReference type="Gene3D" id="3.40.47.10">
    <property type="match status" value="2"/>
</dbReference>
<feature type="active site" description="Proton acceptor" evidence="4">
    <location>
        <position position="387"/>
    </location>
</feature>
<feature type="active site" description="Proton acceptor" evidence="4">
    <location>
        <position position="357"/>
    </location>
</feature>
<dbReference type="Pfam" id="PF00108">
    <property type="entry name" value="Thiolase_N"/>
    <property type="match status" value="1"/>
</dbReference>
<dbReference type="Proteomes" id="UP000315724">
    <property type="component" value="Chromosome"/>
</dbReference>
<reference evidence="8 9" key="1">
    <citation type="submission" date="2019-02" db="EMBL/GenBank/DDBJ databases">
        <title>Deep-cultivation of Planctomycetes and their phenomic and genomic characterization uncovers novel biology.</title>
        <authorList>
            <person name="Wiegand S."/>
            <person name="Jogler M."/>
            <person name="Boedeker C."/>
            <person name="Pinto D."/>
            <person name="Vollmers J."/>
            <person name="Rivas-Marin E."/>
            <person name="Kohn T."/>
            <person name="Peeters S.H."/>
            <person name="Heuer A."/>
            <person name="Rast P."/>
            <person name="Oberbeckmann S."/>
            <person name="Bunk B."/>
            <person name="Jeske O."/>
            <person name="Meyerdierks A."/>
            <person name="Storesund J.E."/>
            <person name="Kallscheuer N."/>
            <person name="Luecker S."/>
            <person name="Lage O.M."/>
            <person name="Pohl T."/>
            <person name="Merkel B.J."/>
            <person name="Hornburger P."/>
            <person name="Mueller R.-W."/>
            <person name="Bruemmer F."/>
            <person name="Labrenz M."/>
            <person name="Spormann A.M."/>
            <person name="Op den Camp H."/>
            <person name="Overmann J."/>
            <person name="Amann R."/>
            <person name="Jetten M.S.M."/>
            <person name="Mascher T."/>
            <person name="Medema M.H."/>
            <person name="Devos D.P."/>
            <person name="Kaster A.-K."/>
            <person name="Ovreas L."/>
            <person name="Rohde M."/>
            <person name="Galperin M.Y."/>
            <person name="Jogler C."/>
        </authorList>
    </citation>
    <scope>NUCLEOTIDE SEQUENCE [LARGE SCALE GENOMIC DNA]</scope>
    <source>
        <strain evidence="8 9">Mal48</strain>
    </source>
</reference>
<dbReference type="KEGG" id="tpol:Mal48_44610"/>
<feature type="domain" description="Thiolase C-terminal" evidence="7">
    <location>
        <begin position="261"/>
        <end position="399"/>
    </location>
</feature>
<organism evidence="8 9">
    <name type="scientific">Thalassoglobus polymorphus</name>
    <dbReference type="NCBI Taxonomy" id="2527994"/>
    <lineage>
        <taxon>Bacteria</taxon>
        <taxon>Pseudomonadati</taxon>
        <taxon>Planctomycetota</taxon>
        <taxon>Planctomycetia</taxon>
        <taxon>Planctomycetales</taxon>
        <taxon>Planctomycetaceae</taxon>
        <taxon>Thalassoglobus</taxon>
    </lineage>
</organism>
<dbReference type="GO" id="GO:0003985">
    <property type="term" value="F:acetyl-CoA C-acetyltransferase activity"/>
    <property type="evidence" value="ECO:0007669"/>
    <property type="project" value="UniProtKB-EC"/>
</dbReference>
<evidence type="ECO:0000259" key="7">
    <source>
        <dbReference type="Pfam" id="PF02803"/>
    </source>
</evidence>
<dbReference type="InterPro" id="IPR020613">
    <property type="entry name" value="Thiolase_CS"/>
</dbReference>
<evidence type="ECO:0000313" key="9">
    <source>
        <dbReference type="Proteomes" id="UP000315724"/>
    </source>
</evidence>
<dbReference type="NCBIfam" id="TIGR01930">
    <property type="entry name" value="AcCoA-C-Actrans"/>
    <property type="match status" value="1"/>
</dbReference>
<dbReference type="PANTHER" id="PTHR18919:SF107">
    <property type="entry name" value="ACETYL-COA ACETYLTRANSFERASE, CYTOSOLIC"/>
    <property type="match status" value="1"/>
</dbReference>
<accession>A0A517QU64</accession>
<dbReference type="PANTHER" id="PTHR18919">
    <property type="entry name" value="ACETYL-COA C-ACYLTRANSFERASE"/>
    <property type="match status" value="1"/>
</dbReference>
<dbReference type="InterPro" id="IPR020617">
    <property type="entry name" value="Thiolase_C"/>
</dbReference>
<evidence type="ECO:0000256" key="4">
    <source>
        <dbReference type="PIRSR" id="PIRSR000429-1"/>
    </source>
</evidence>
<evidence type="ECO:0000313" key="8">
    <source>
        <dbReference type="EMBL" id="QDT35185.1"/>
    </source>
</evidence>
<evidence type="ECO:0000256" key="2">
    <source>
        <dbReference type="ARBA" id="ARBA00022679"/>
    </source>
</evidence>
<dbReference type="InterPro" id="IPR020616">
    <property type="entry name" value="Thiolase_N"/>
</dbReference>
<dbReference type="InterPro" id="IPR020610">
    <property type="entry name" value="Thiolase_AS"/>
</dbReference>